<dbReference type="GO" id="GO:0016709">
    <property type="term" value="F:oxidoreductase activity, acting on paired donors, with incorporation or reduction of molecular oxygen, NAD(P)H as one donor, and incorporation of one atom of oxygen"/>
    <property type="evidence" value="ECO:0007669"/>
    <property type="project" value="UniProtKB-ARBA"/>
</dbReference>
<dbReference type="AlphaFoldDB" id="A0A1X2HJY5"/>
<keyword evidence="7" id="KW-1185">Reference proteome</keyword>
<dbReference type="OMA" id="ANDEPAH"/>
<protein>
    <submittedName>
        <fullName evidence="6">FAD binding domain-domain-containing protein</fullName>
    </submittedName>
</protein>
<dbReference type="InParanoid" id="A0A1X2HJY5"/>
<keyword evidence="2" id="KW-0285">Flavoprotein</keyword>
<evidence type="ECO:0000256" key="3">
    <source>
        <dbReference type="ARBA" id="ARBA00022827"/>
    </source>
</evidence>
<dbReference type="STRING" id="13706.A0A1X2HJY5"/>
<dbReference type="Proteomes" id="UP000242180">
    <property type="component" value="Unassembled WGS sequence"/>
</dbReference>
<evidence type="ECO:0000256" key="2">
    <source>
        <dbReference type="ARBA" id="ARBA00022630"/>
    </source>
</evidence>
<evidence type="ECO:0000313" key="7">
    <source>
        <dbReference type="Proteomes" id="UP000242180"/>
    </source>
</evidence>
<accession>A0A1X2HJY5</accession>
<comment type="cofactor">
    <cofactor evidence="1">
        <name>FAD</name>
        <dbReference type="ChEBI" id="CHEBI:57692"/>
    </cofactor>
</comment>
<name>A0A1X2HJY5_SYNRA</name>
<dbReference type="PANTHER" id="PTHR43004">
    <property type="entry name" value="TRK SYSTEM POTASSIUM UPTAKE PROTEIN"/>
    <property type="match status" value="1"/>
</dbReference>
<evidence type="ECO:0000256" key="4">
    <source>
        <dbReference type="ARBA" id="ARBA00023002"/>
    </source>
</evidence>
<dbReference type="PANTHER" id="PTHR43004:SF19">
    <property type="entry name" value="BINDING MONOOXYGENASE, PUTATIVE (JCVI)-RELATED"/>
    <property type="match status" value="1"/>
</dbReference>
<dbReference type="OrthoDB" id="2690153at2759"/>
<dbReference type="GO" id="GO:0071949">
    <property type="term" value="F:FAD binding"/>
    <property type="evidence" value="ECO:0007669"/>
    <property type="project" value="InterPro"/>
</dbReference>
<keyword evidence="4" id="KW-0560">Oxidoreductase</keyword>
<dbReference type="Gene3D" id="3.50.50.60">
    <property type="entry name" value="FAD/NAD(P)-binding domain"/>
    <property type="match status" value="1"/>
</dbReference>
<reference evidence="6 7" key="1">
    <citation type="submission" date="2016-07" db="EMBL/GenBank/DDBJ databases">
        <title>Pervasive Adenine N6-methylation of Active Genes in Fungi.</title>
        <authorList>
            <consortium name="DOE Joint Genome Institute"/>
            <person name="Mondo S.J."/>
            <person name="Dannebaum R.O."/>
            <person name="Kuo R.C."/>
            <person name="Labutti K."/>
            <person name="Haridas S."/>
            <person name="Kuo A."/>
            <person name="Salamov A."/>
            <person name="Ahrendt S.R."/>
            <person name="Lipzen A."/>
            <person name="Sullivan W."/>
            <person name="Andreopoulos W.B."/>
            <person name="Clum A."/>
            <person name="Lindquist E."/>
            <person name="Daum C."/>
            <person name="Ramamoorthy G.K."/>
            <person name="Gryganskyi A."/>
            <person name="Culley D."/>
            <person name="Magnuson J.K."/>
            <person name="James T.Y."/>
            <person name="O'Malley M.A."/>
            <person name="Stajich J.E."/>
            <person name="Spatafora J.W."/>
            <person name="Visel A."/>
            <person name="Grigoriev I.V."/>
        </authorList>
    </citation>
    <scope>NUCLEOTIDE SEQUENCE [LARGE SCALE GENOMIC DNA]</scope>
    <source>
        <strain evidence="6 7">NRRL 2496</strain>
    </source>
</reference>
<organism evidence="6 7">
    <name type="scientific">Syncephalastrum racemosum</name>
    <name type="common">Filamentous fungus</name>
    <dbReference type="NCBI Taxonomy" id="13706"/>
    <lineage>
        <taxon>Eukaryota</taxon>
        <taxon>Fungi</taxon>
        <taxon>Fungi incertae sedis</taxon>
        <taxon>Mucoromycota</taxon>
        <taxon>Mucoromycotina</taxon>
        <taxon>Mucoromycetes</taxon>
        <taxon>Mucorales</taxon>
        <taxon>Syncephalastraceae</taxon>
        <taxon>Syncephalastrum</taxon>
    </lineage>
</organism>
<feature type="domain" description="FAD-binding" evidence="5">
    <location>
        <begin position="21"/>
        <end position="386"/>
    </location>
</feature>
<dbReference type="Gene3D" id="3.30.70.2450">
    <property type="match status" value="1"/>
</dbReference>
<dbReference type="PRINTS" id="PR00420">
    <property type="entry name" value="RNGMNOXGNASE"/>
</dbReference>
<dbReference type="InterPro" id="IPR036188">
    <property type="entry name" value="FAD/NAD-bd_sf"/>
</dbReference>
<sequence>MHPLLSNIDTMDMDAGKSMPYDVFISGAGPVGLFLAYQLTSLGHSVYICDKKSGPTLQSRALVMTARTVEVLENKGIAHHILKEASIAPGVQTFINGAKTSTIDMTGDTKYPQATIVSQDKTETILGRLLRQRKVDIHWDTEVRDYMQHDNLVAVVITHEGKEYVIKTRYLVGADGCHSAVRKRGDDWTFKGDALNMRMALADVVLGGPDGDFFQQRLSTFFHTPTQGMCGIIPIGRLTPDGPYYHRVMYNAEVYEKSTQEDELTHGIMQDSVNNANVLSLDEVQRIVNERIAPYKITLHDPTWTSYFRINERLANGFRRKNVFLVGDAAHCHSPMGGQGMNLGLQDADNLAWKLSLVLRGLASDPEKLLDSYSAERIPVAEATLKTTGQMTRMMLSDRWSISLFRSYILPHVLSLSWVKEMGVANFLQLNLRLETSPIFAGHAPGLIEPGTFLRDSRTLRGRILTDEKIDRSTLHALLPFNGKHAVLWVATRPSHAPAPNDALTAAFWRKTAAHSDIIHPVVVESVWHVRECRPPPYAPEATRHFWLEDTADAHDAVTRRVGLTWQDDATPIAMVVVRPDLYVAQSATIRNEHDLDAAFEALSNAYLGRKNP</sequence>
<dbReference type="Pfam" id="PF01494">
    <property type="entry name" value="FAD_binding_3"/>
    <property type="match status" value="1"/>
</dbReference>
<dbReference type="EMBL" id="MCGN01000003">
    <property type="protein sequence ID" value="ORY99425.1"/>
    <property type="molecule type" value="Genomic_DNA"/>
</dbReference>
<gene>
    <name evidence="6" type="ORF">BCR43DRAFT_489259</name>
</gene>
<proteinExistence type="predicted"/>
<evidence type="ECO:0000256" key="1">
    <source>
        <dbReference type="ARBA" id="ARBA00001974"/>
    </source>
</evidence>
<dbReference type="SUPFAM" id="SSF51905">
    <property type="entry name" value="FAD/NAD(P)-binding domain"/>
    <property type="match status" value="1"/>
</dbReference>
<keyword evidence="3" id="KW-0274">FAD</keyword>
<evidence type="ECO:0000259" key="5">
    <source>
        <dbReference type="Pfam" id="PF01494"/>
    </source>
</evidence>
<comment type="caution">
    <text evidence="6">The sequence shown here is derived from an EMBL/GenBank/DDBJ whole genome shotgun (WGS) entry which is preliminary data.</text>
</comment>
<dbReference type="InterPro" id="IPR002938">
    <property type="entry name" value="FAD-bd"/>
</dbReference>
<dbReference type="InterPro" id="IPR050641">
    <property type="entry name" value="RIFMO-like"/>
</dbReference>
<evidence type="ECO:0000313" key="6">
    <source>
        <dbReference type="EMBL" id="ORY99425.1"/>
    </source>
</evidence>